<evidence type="ECO:0000256" key="1">
    <source>
        <dbReference type="SAM" id="Phobius"/>
    </source>
</evidence>
<proteinExistence type="predicted"/>
<protein>
    <submittedName>
        <fullName evidence="2">Uncharacterized protein</fullName>
    </submittedName>
</protein>
<dbReference type="KEGG" id="acru:HHL28_04040"/>
<evidence type="ECO:0000313" key="3">
    <source>
        <dbReference type="Proteomes" id="UP000501891"/>
    </source>
</evidence>
<name>A0A858R4R6_9PROT</name>
<reference evidence="2" key="1">
    <citation type="submission" date="2020-04" db="EMBL/GenBank/DDBJ databases">
        <title>A desert anoxygenic phototrophic bacterium fixes CO2 using RubisCO under aerobic conditions.</title>
        <authorList>
            <person name="Tang K."/>
        </authorList>
    </citation>
    <scope>NUCLEOTIDE SEQUENCE [LARGE SCALE GENOMIC DNA]</scope>
    <source>
        <strain evidence="2">MIMtkB3</strain>
    </source>
</reference>
<gene>
    <name evidence="2" type="ORF">HHL28_04040</name>
</gene>
<dbReference type="EMBL" id="CP051775">
    <property type="protein sequence ID" value="QJE72377.1"/>
    <property type="molecule type" value="Genomic_DNA"/>
</dbReference>
<accession>A0A858R4R6</accession>
<keyword evidence="1" id="KW-0472">Membrane</keyword>
<keyword evidence="1" id="KW-1133">Transmembrane helix</keyword>
<keyword evidence="1" id="KW-0812">Transmembrane</keyword>
<dbReference type="AlphaFoldDB" id="A0A858R4R6"/>
<dbReference type="Proteomes" id="UP000501891">
    <property type="component" value="Chromosome"/>
</dbReference>
<keyword evidence="3" id="KW-1185">Reference proteome</keyword>
<evidence type="ECO:0000313" key="2">
    <source>
        <dbReference type="EMBL" id="QJE72377.1"/>
    </source>
</evidence>
<feature type="transmembrane region" description="Helical" evidence="1">
    <location>
        <begin position="18"/>
        <end position="41"/>
    </location>
</feature>
<organism evidence="2 3">
    <name type="scientific">Aerophototrophica crusticola</name>
    <dbReference type="NCBI Taxonomy" id="1709002"/>
    <lineage>
        <taxon>Bacteria</taxon>
        <taxon>Pseudomonadati</taxon>
        <taxon>Pseudomonadota</taxon>
        <taxon>Alphaproteobacteria</taxon>
        <taxon>Rhodospirillales</taxon>
        <taxon>Rhodospirillaceae</taxon>
        <taxon>Aerophototrophica</taxon>
    </lineage>
</organism>
<sequence>MTLHPALSAFCLEICRPAFWACFGLSFLASAATVLAGGAVARGSRRTAP</sequence>